<proteinExistence type="predicted"/>
<dbReference type="Proteomes" id="UP001649381">
    <property type="component" value="Unassembled WGS sequence"/>
</dbReference>
<gene>
    <name evidence="2" type="ORF">L2716_06645</name>
</gene>
<dbReference type="SUPFAM" id="SSF109854">
    <property type="entry name" value="DinB/YfiT-like putative metalloenzymes"/>
    <property type="match status" value="1"/>
</dbReference>
<comment type="caution">
    <text evidence="2">The sequence shown here is derived from an EMBL/GenBank/DDBJ whole genome shotgun (WGS) entry which is preliminary data.</text>
</comment>
<dbReference type="Gene3D" id="1.20.120.450">
    <property type="entry name" value="dinb family like domain"/>
    <property type="match status" value="1"/>
</dbReference>
<accession>A0ABS9H0N3</accession>
<protein>
    <submittedName>
        <fullName evidence="2">DinB family protein</fullName>
    </submittedName>
</protein>
<organism evidence="2 3">
    <name type="scientific">Pseudalkalibacillus berkeleyi</name>
    <dbReference type="NCBI Taxonomy" id="1069813"/>
    <lineage>
        <taxon>Bacteria</taxon>
        <taxon>Bacillati</taxon>
        <taxon>Bacillota</taxon>
        <taxon>Bacilli</taxon>
        <taxon>Bacillales</taxon>
        <taxon>Fictibacillaceae</taxon>
        <taxon>Pseudalkalibacillus</taxon>
    </lineage>
</organism>
<feature type="domain" description="DinB-like" evidence="1">
    <location>
        <begin position="12"/>
        <end position="149"/>
    </location>
</feature>
<evidence type="ECO:0000259" key="1">
    <source>
        <dbReference type="Pfam" id="PF12867"/>
    </source>
</evidence>
<reference evidence="2 3" key="1">
    <citation type="submission" date="2022-01" db="EMBL/GenBank/DDBJ databases">
        <title>Alkalihalobacillus sp. EGI L200015, a novel bacterium isolated from a salt lake sediment.</title>
        <authorList>
            <person name="Gao L."/>
            <person name="Fang B.-Z."/>
            <person name="Li W.-J."/>
        </authorList>
    </citation>
    <scope>NUCLEOTIDE SEQUENCE [LARGE SCALE GENOMIC DNA]</scope>
    <source>
        <strain evidence="2 3">KCTC 12718</strain>
    </source>
</reference>
<dbReference type="RefSeq" id="WP_236332967.1">
    <property type="nucleotide sequence ID" value="NZ_JAKIJS010000001.1"/>
</dbReference>
<dbReference type="InterPro" id="IPR034660">
    <property type="entry name" value="DinB/YfiT-like"/>
</dbReference>
<keyword evidence="3" id="KW-1185">Reference proteome</keyword>
<evidence type="ECO:0000313" key="3">
    <source>
        <dbReference type="Proteomes" id="UP001649381"/>
    </source>
</evidence>
<dbReference type="Pfam" id="PF12867">
    <property type="entry name" value="DinB_2"/>
    <property type="match status" value="1"/>
</dbReference>
<dbReference type="InterPro" id="IPR024775">
    <property type="entry name" value="DinB-like"/>
</dbReference>
<name>A0ABS9H0N3_9BACL</name>
<sequence length="172" mass="20375">MTFEVKEAIELLERTPNTLDVMLKGLSEQWIHCNEGEETWSAFDVVGHLIDGERNDWIKRVEIICSNDALKEFKPFDRFEHLERNRHRSLEELLVEFNQLRKENLAQLKSKMSEFNLDWTGVHPAFGQVTLRQLLSTWVVHDLNHISQIARVMAHRYKHDVGPWQAYLRVLK</sequence>
<evidence type="ECO:0000313" key="2">
    <source>
        <dbReference type="EMBL" id="MCF6137403.1"/>
    </source>
</evidence>
<dbReference type="EMBL" id="JAKIJS010000001">
    <property type="protein sequence ID" value="MCF6137403.1"/>
    <property type="molecule type" value="Genomic_DNA"/>
</dbReference>